<dbReference type="InterPro" id="IPR002355">
    <property type="entry name" value="Cu_oxidase_Cu_BS"/>
</dbReference>
<evidence type="ECO:0000313" key="9">
    <source>
        <dbReference type="Proteomes" id="UP000481861"/>
    </source>
</evidence>
<evidence type="ECO:0000256" key="4">
    <source>
        <dbReference type="ARBA" id="ARBA00023008"/>
    </source>
</evidence>
<dbReference type="AlphaFoldDB" id="A0A7C8IM33"/>
<evidence type="ECO:0000259" key="5">
    <source>
        <dbReference type="Pfam" id="PF00394"/>
    </source>
</evidence>
<evidence type="ECO:0000256" key="3">
    <source>
        <dbReference type="ARBA" id="ARBA00023002"/>
    </source>
</evidence>
<dbReference type="Pfam" id="PF07732">
    <property type="entry name" value="Cu-oxidase_3"/>
    <property type="match status" value="1"/>
</dbReference>
<feature type="domain" description="Plastocyanin-like" evidence="5">
    <location>
        <begin position="185"/>
        <end position="318"/>
    </location>
</feature>
<dbReference type="InterPro" id="IPR008972">
    <property type="entry name" value="Cupredoxin"/>
</dbReference>
<evidence type="ECO:0000259" key="6">
    <source>
        <dbReference type="Pfam" id="PF07731"/>
    </source>
</evidence>
<evidence type="ECO:0000259" key="7">
    <source>
        <dbReference type="Pfam" id="PF07732"/>
    </source>
</evidence>
<evidence type="ECO:0000313" key="8">
    <source>
        <dbReference type="EMBL" id="KAF2875967.1"/>
    </source>
</evidence>
<dbReference type="EMBL" id="JAADJZ010000004">
    <property type="protein sequence ID" value="KAF2875967.1"/>
    <property type="molecule type" value="Genomic_DNA"/>
</dbReference>
<dbReference type="InterPro" id="IPR045087">
    <property type="entry name" value="Cu-oxidase_fam"/>
</dbReference>
<comment type="caution">
    <text evidence="8">The sequence shown here is derived from an EMBL/GenBank/DDBJ whole genome shotgun (WGS) entry which is preliminary data.</text>
</comment>
<dbReference type="OrthoDB" id="2121828at2759"/>
<dbReference type="CDD" id="cd13854">
    <property type="entry name" value="CuRO_1_MaLCC_like"/>
    <property type="match status" value="1"/>
</dbReference>
<sequence>MPRQASPGFQCTYPPNWESCNNANDRKCWVKDPSGKVYDIKTDYEDNVPEGIERPYNIDITQESISPDGTVKPLAQLINGKYPGKLIEACWGDTLVVNVRNQLPTNGTTIHWHGLRLLHQNEQDGVNGVTQCPIAENDTFQYKFKLTQYGHTWYHSHYSSQYSDGVAAPLLIHGPNSDEWDEEWTPIIVADWFHASAYHAFADTLRGVVPPADSILVNGTGRYYNPNGTVTGQLFQQSFEPGKKYLIRLINGGTDFHFHFSIDNHKLKVVSGDFVPVTPYEVDSLSIGIGQRYSVIVEAKPTTASSNNKYWVRTEYTTAGGCNFAVPNVPADNLDRQRTGIISYTDAGAGDPTSTRHGDTIGCVDLSSQLSPIVEWTVSDPLNEAEIAQDTHDAGLDLVTAGRLNALRWELADTPLWLNFSDPTILNLDNSTWNPEYAIQDYDYSNNEQFVYMVVNSGSTNPREKVGGHHPIHLHGHDFAIVAQGAGRYAHGTTVLNKTNPMRRDVAMLPAGGHLVLAFKPDNPGVWIMHCHIAWHAGSGLALQVVERQGQIESTIGPLAPVRDGCNAWDSWMAANPDKFNYGMQEDSGV</sequence>
<dbReference type="FunFam" id="2.60.40.420:FF:000045">
    <property type="entry name" value="Laccase 2"/>
    <property type="match status" value="1"/>
</dbReference>
<dbReference type="InterPro" id="IPR011707">
    <property type="entry name" value="Cu-oxidase-like_N"/>
</dbReference>
<dbReference type="Gene3D" id="2.60.40.420">
    <property type="entry name" value="Cupredoxins - blue copper proteins"/>
    <property type="match status" value="3"/>
</dbReference>
<keyword evidence="3" id="KW-0560">Oxidoreductase</keyword>
<dbReference type="FunFam" id="2.60.40.420:FF:000021">
    <property type="entry name" value="Extracellular dihydrogeodin oxidase/laccase"/>
    <property type="match status" value="1"/>
</dbReference>
<keyword evidence="4" id="KW-0186">Copper</keyword>
<dbReference type="SUPFAM" id="SSF49503">
    <property type="entry name" value="Cupredoxins"/>
    <property type="match status" value="3"/>
</dbReference>
<reference evidence="8 9" key="1">
    <citation type="submission" date="2020-01" db="EMBL/GenBank/DDBJ databases">
        <authorList>
            <consortium name="DOE Joint Genome Institute"/>
            <person name="Haridas S."/>
            <person name="Albert R."/>
            <person name="Binder M."/>
            <person name="Bloem J."/>
            <person name="Labutti K."/>
            <person name="Salamov A."/>
            <person name="Andreopoulos B."/>
            <person name="Baker S.E."/>
            <person name="Barry K."/>
            <person name="Bills G."/>
            <person name="Bluhm B.H."/>
            <person name="Cannon C."/>
            <person name="Castanera R."/>
            <person name="Culley D.E."/>
            <person name="Daum C."/>
            <person name="Ezra D."/>
            <person name="Gonzalez J.B."/>
            <person name="Henrissat B."/>
            <person name="Kuo A."/>
            <person name="Liang C."/>
            <person name="Lipzen A."/>
            <person name="Lutzoni F."/>
            <person name="Magnuson J."/>
            <person name="Mondo S."/>
            <person name="Nolan M."/>
            <person name="Ohm R."/>
            <person name="Pangilinan J."/>
            <person name="Park H.-J.H."/>
            <person name="Ramirez L."/>
            <person name="Alfaro M."/>
            <person name="Sun H."/>
            <person name="Tritt A."/>
            <person name="Yoshinaga Y."/>
            <person name="Zwiers L.-H.L."/>
            <person name="Turgeon B.G."/>
            <person name="Goodwin S.B."/>
            <person name="Spatafora J.W."/>
            <person name="Crous P.W."/>
            <person name="Grigoriev I.V."/>
        </authorList>
    </citation>
    <scope>NUCLEOTIDE SEQUENCE [LARGE SCALE GENOMIC DNA]</scope>
    <source>
        <strain evidence="8 9">CBS 611.86</strain>
    </source>
</reference>
<dbReference type="InterPro" id="IPR001117">
    <property type="entry name" value="Cu-oxidase_2nd"/>
</dbReference>
<dbReference type="CDD" id="cd13880">
    <property type="entry name" value="CuRO_2_MaLCC_like"/>
    <property type="match status" value="1"/>
</dbReference>
<dbReference type="GO" id="GO:0016491">
    <property type="term" value="F:oxidoreductase activity"/>
    <property type="evidence" value="ECO:0007669"/>
    <property type="project" value="UniProtKB-KW"/>
</dbReference>
<feature type="domain" description="Plastocyanin-like" evidence="7">
    <location>
        <begin position="60"/>
        <end position="176"/>
    </location>
</feature>
<comment type="similarity">
    <text evidence="1">Belongs to the multicopper oxidase family.</text>
</comment>
<proteinExistence type="inferred from homology"/>
<dbReference type="PANTHER" id="PTHR11709">
    <property type="entry name" value="MULTI-COPPER OXIDASE"/>
    <property type="match status" value="1"/>
</dbReference>
<gene>
    <name evidence="8" type="ORF">BDV95DRAFT_484282</name>
</gene>
<dbReference type="PROSITE" id="PS00080">
    <property type="entry name" value="MULTICOPPER_OXIDASE2"/>
    <property type="match status" value="1"/>
</dbReference>
<dbReference type="Pfam" id="PF07731">
    <property type="entry name" value="Cu-oxidase_2"/>
    <property type="match status" value="1"/>
</dbReference>
<feature type="domain" description="Plastocyanin-like" evidence="6">
    <location>
        <begin position="430"/>
        <end position="550"/>
    </location>
</feature>
<keyword evidence="9" id="KW-1185">Reference proteome</keyword>
<dbReference type="Proteomes" id="UP000481861">
    <property type="component" value="Unassembled WGS sequence"/>
</dbReference>
<dbReference type="Pfam" id="PF00394">
    <property type="entry name" value="Cu-oxidase"/>
    <property type="match status" value="1"/>
</dbReference>
<protein>
    <submittedName>
        <fullName evidence="8">Putative laccase</fullName>
    </submittedName>
</protein>
<evidence type="ECO:0000256" key="2">
    <source>
        <dbReference type="ARBA" id="ARBA00022723"/>
    </source>
</evidence>
<dbReference type="InterPro" id="IPR033138">
    <property type="entry name" value="Cu_oxidase_CS"/>
</dbReference>
<accession>A0A7C8IM33</accession>
<dbReference type="InterPro" id="IPR011706">
    <property type="entry name" value="Cu-oxidase_C"/>
</dbReference>
<keyword evidence="2" id="KW-0479">Metal-binding</keyword>
<organism evidence="8 9">
    <name type="scientific">Massariosphaeria phaeospora</name>
    <dbReference type="NCBI Taxonomy" id="100035"/>
    <lineage>
        <taxon>Eukaryota</taxon>
        <taxon>Fungi</taxon>
        <taxon>Dikarya</taxon>
        <taxon>Ascomycota</taxon>
        <taxon>Pezizomycotina</taxon>
        <taxon>Dothideomycetes</taxon>
        <taxon>Pleosporomycetidae</taxon>
        <taxon>Pleosporales</taxon>
        <taxon>Pleosporales incertae sedis</taxon>
        <taxon>Massariosphaeria</taxon>
    </lineage>
</organism>
<dbReference type="GO" id="GO:0005507">
    <property type="term" value="F:copper ion binding"/>
    <property type="evidence" value="ECO:0007669"/>
    <property type="project" value="InterPro"/>
</dbReference>
<dbReference type="PANTHER" id="PTHR11709:SF71">
    <property type="entry name" value="OXIDOREDUCTASE TPCJ"/>
    <property type="match status" value="1"/>
</dbReference>
<evidence type="ECO:0000256" key="1">
    <source>
        <dbReference type="ARBA" id="ARBA00010609"/>
    </source>
</evidence>
<dbReference type="PROSITE" id="PS00079">
    <property type="entry name" value="MULTICOPPER_OXIDASE1"/>
    <property type="match status" value="1"/>
</dbReference>
<dbReference type="CDD" id="cd13901">
    <property type="entry name" value="CuRO_3_MaLCC_like"/>
    <property type="match status" value="1"/>
</dbReference>
<name>A0A7C8IM33_9PLEO</name>